<evidence type="ECO:0000259" key="1">
    <source>
        <dbReference type="Pfam" id="PF13966"/>
    </source>
</evidence>
<gene>
    <name evidence="2" type="ORF">VFH_II073720</name>
</gene>
<evidence type="ECO:0000313" key="2">
    <source>
        <dbReference type="EMBL" id="CAI8597264.1"/>
    </source>
</evidence>
<feature type="domain" description="Reverse transcriptase zinc-binding" evidence="1">
    <location>
        <begin position="134"/>
        <end position="201"/>
    </location>
</feature>
<dbReference type="EMBL" id="OX451737">
    <property type="protein sequence ID" value="CAI8597264.1"/>
    <property type="molecule type" value="Genomic_DNA"/>
</dbReference>
<dbReference type="InterPro" id="IPR026960">
    <property type="entry name" value="RVT-Znf"/>
</dbReference>
<dbReference type="Pfam" id="PF13966">
    <property type="entry name" value="zf-RVT"/>
    <property type="match status" value="1"/>
</dbReference>
<proteinExistence type="predicted"/>
<sequence>MGVKTTISHSKYFGLPVVFGRLKKEVFALVVEKVWKKVKGWKEEFLSRAEKEKGSRWRIGNGENVLICKDRWIFENAGFRVTGRVHGLDEDSLVNSLIDKDLGQWKRDLIFSTFEAEEAKLIASKSPGPSRPPDLKLWKEIWKASVNQRIRNFLWRASKNVLPTKENLIKKGIRLDVGCNFCQSSSELVQHLFLDCKFAKHAFFSSILSFRLPHSVDFNDWLFSVLTCGDKFSVQLLCTLTYKVWLARNLQIYQHTVLNPIQVAEEALNCVCEFNAWYPDVGPEQRHRVSQEEYCPRNLNIMQVDAGVFTDGSAAYGCVVKDADGKVLLAACRKERFMCPLWWLKFKL</sequence>
<organism evidence="2 3">
    <name type="scientific">Vicia faba</name>
    <name type="common">Broad bean</name>
    <name type="synonym">Faba vulgaris</name>
    <dbReference type="NCBI Taxonomy" id="3906"/>
    <lineage>
        <taxon>Eukaryota</taxon>
        <taxon>Viridiplantae</taxon>
        <taxon>Streptophyta</taxon>
        <taxon>Embryophyta</taxon>
        <taxon>Tracheophyta</taxon>
        <taxon>Spermatophyta</taxon>
        <taxon>Magnoliopsida</taxon>
        <taxon>eudicotyledons</taxon>
        <taxon>Gunneridae</taxon>
        <taxon>Pentapetalae</taxon>
        <taxon>rosids</taxon>
        <taxon>fabids</taxon>
        <taxon>Fabales</taxon>
        <taxon>Fabaceae</taxon>
        <taxon>Papilionoideae</taxon>
        <taxon>50 kb inversion clade</taxon>
        <taxon>NPAAA clade</taxon>
        <taxon>Hologalegina</taxon>
        <taxon>IRL clade</taxon>
        <taxon>Fabeae</taxon>
        <taxon>Vicia</taxon>
    </lineage>
</organism>
<protein>
    <recommendedName>
        <fullName evidence="1">Reverse transcriptase zinc-binding domain-containing protein</fullName>
    </recommendedName>
</protein>
<accession>A0AAV0ZK60</accession>
<reference evidence="2 3" key="1">
    <citation type="submission" date="2023-01" db="EMBL/GenBank/DDBJ databases">
        <authorList>
            <person name="Kreplak J."/>
        </authorList>
    </citation>
    <scope>NUCLEOTIDE SEQUENCE [LARGE SCALE GENOMIC DNA]</scope>
</reference>
<dbReference type="Proteomes" id="UP001157006">
    <property type="component" value="Chromosome 2"/>
</dbReference>
<name>A0AAV0ZK60_VICFA</name>
<keyword evidence="3" id="KW-1185">Reference proteome</keyword>
<dbReference type="AlphaFoldDB" id="A0AAV0ZK60"/>
<evidence type="ECO:0000313" key="3">
    <source>
        <dbReference type="Proteomes" id="UP001157006"/>
    </source>
</evidence>